<dbReference type="Gene3D" id="1.25.10.10">
    <property type="entry name" value="Leucine-rich Repeat Variant"/>
    <property type="match status" value="1"/>
</dbReference>
<dbReference type="AlphaFoldDB" id="A0A8J2HPG2"/>
<comment type="caution">
    <text evidence="4">The sequence shown here is derived from an EMBL/GenBank/DDBJ whole genome shotgun (WGS) entry which is preliminary data.</text>
</comment>
<dbReference type="EMBL" id="CAJNRD030001123">
    <property type="protein sequence ID" value="CAG5104005.1"/>
    <property type="molecule type" value="Genomic_DNA"/>
</dbReference>
<dbReference type="SUPFAM" id="SSF48371">
    <property type="entry name" value="ARM repeat"/>
    <property type="match status" value="1"/>
</dbReference>
<evidence type="ECO:0000259" key="3">
    <source>
        <dbReference type="Pfam" id="PF08609"/>
    </source>
</evidence>
<name>A0A8J2HPG2_COTCN</name>
<sequence length="374" mass="41410">MIIINFIMGVSQSQPKDKISSCKMNNKPSGNDSSSRPLSITAPPAEPELQPVENQPRQPSNLQGLLRFAMEASKNEDAPHQSSFQPLDQERKEFLSKALESMTVNVIEELQKSAKILSNVMDLRQEDDPTEYETALECIASYVDSIDIANDFYKIGGFGIIGACLNSPHSTIRWRAADVIAELTQNNPFCQEKILAMGLMPILLEMVDSDPLEQARIKALYAISCIVRGNALALKYMDVNDGYSVLIRAMQSSVEKLQIKSAFLLSALCSKDNAHAIRSSLIKMGIIEQASGLLAMNSIIGDTRDALLSILNSLTANNNLPALRECRRPELCLKATIERHLKDLKSEEAVDEVKLCNELLDRLFAEQSPADQDR</sequence>
<dbReference type="GO" id="GO:0005783">
    <property type="term" value="C:endoplasmic reticulum"/>
    <property type="evidence" value="ECO:0007669"/>
    <property type="project" value="TreeGrafter"/>
</dbReference>
<dbReference type="PANTHER" id="PTHR19316">
    <property type="entry name" value="PROTEIN FOLDING REGULATOR"/>
    <property type="match status" value="1"/>
</dbReference>
<dbReference type="InterPro" id="IPR011989">
    <property type="entry name" value="ARM-like"/>
</dbReference>
<evidence type="ECO:0000313" key="4">
    <source>
        <dbReference type="EMBL" id="CAG5104005.1"/>
    </source>
</evidence>
<dbReference type="GO" id="GO:0000774">
    <property type="term" value="F:adenyl-nucleotide exchange factor activity"/>
    <property type="evidence" value="ECO:0007669"/>
    <property type="project" value="TreeGrafter"/>
</dbReference>
<dbReference type="Pfam" id="PF08609">
    <property type="entry name" value="Fes1"/>
    <property type="match status" value="1"/>
</dbReference>
<evidence type="ECO:0000256" key="2">
    <source>
        <dbReference type="SAM" id="MobiDB-lite"/>
    </source>
</evidence>
<dbReference type="OrthoDB" id="10250458at2759"/>
<dbReference type="Proteomes" id="UP000786811">
    <property type="component" value="Unassembled WGS sequence"/>
</dbReference>
<feature type="compositionally biased region" description="Polar residues" evidence="2">
    <location>
        <begin position="22"/>
        <end position="38"/>
    </location>
</feature>
<dbReference type="PANTHER" id="PTHR19316:SF18">
    <property type="entry name" value="HSP70-BINDING PROTEIN 1"/>
    <property type="match status" value="1"/>
</dbReference>
<organism evidence="4 5">
    <name type="scientific">Cotesia congregata</name>
    <name type="common">Parasitoid wasp</name>
    <name type="synonym">Apanteles congregatus</name>
    <dbReference type="NCBI Taxonomy" id="51543"/>
    <lineage>
        <taxon>Eukaryota</taxon>
        <taxon>Metazoa</taxon>
        <taxon>Ecdysozoa</taxon>
        <taxon>Arthropoda</taxon>
        <taxon>Hexapoda</taxon>
        <taxon>Insecta</taxon>
        <taxon>Pterygota</taxon>
        <taxon>Neoptera</taxon>
        <taxon>Endopterygota</taxon>
        <taxon>Hymenoptera</taxon>
        <taxon>Apocrita</taxon>
        <taxon>Ichneumonoidea</taxon>
        <taxon>Braconidae</taxon>
        <taxon>Microgastrinae</taxon>
        <taxon>Cotesia</taxon>
    </lineage>
</organism>
<accession>A0A8J2HPG2</accession>
<evidence type="ECO:0000313" key="5">
    <source>
        <dbReference type="Proteomes" id="UP000786811"/>
    </source>
</evidence>
<dbReference type="InterPro" id="IPR013918">
    <property type="entry name" value="Nucleotide_exch_fac_Fes1"/>
</dbReference>
<dbReference type="InterPro" id="IPR016024">
    <property type="entry name" value="ARM-type_fold"/>
</dbReference>
<proteinExistence type="predicted"/>
<feature type="region of interest" description="Disordered" evidence="2">
    <location>
        <begin position="15"/>
        <end position="59"/>
    </location>
</feature>
<protein>
    <submittedName>
        <fullName evidence="4">Similar to Hspbp1: Hsp70-binding protein 1 (Mus musculus)</fullName>
    </submittedName>
</protein>
<reference evidence="4" key="1">
    <citation type="submission" date="2021-04" db="EMBL/GenBank/DDBJ databases">
        <authorList>
            <person name="Chebbi M.A.C M."/>
        </authorList>
    </citation>
    <scope>NUCLEOTIDE SEQUENCE</scope>
</reference>
<gene>
    <name evidence="4" type="ORF">HICCMSTLAB_LOCUS11793</name>
</gene>
<evidence type="ECO:0000256" key="1">
    <source>
        <dbReference type="ARBA" id="ARBA00022737"/>
    </source>
</evidence>
<dbReference type="InterPro" id="IPR050693">
    <property type="entry name" value="Hsp70_NEF-Inhibitors"/>
</dbReference>
<feature type="domain" description="Nucleotide exchange factor Fes1" evidence="3">
    <location>
        <begin position="62"/>
        <end position="151"/>
    </location>
</feature>
<keyword evidence="5" id="KW-1185">Reference proteome</keyword>
<keyword evidence="1" id="KW-0677">Repeat</keyword>